<evidence type="ECO:0000256" key="3">
    <source>
        <dbReference type="ARBA" id="ARBA00022475"/>
    </source>
</evidence>
<keyword evidence="6 9" id="KW-1133">Transmembrane helix</keyword>
<dbReference type="GO" id="GO:0016410">
    <property type="term" value="F:N-acyltransferase activity"/>
    <property type="evidence" value="ECO:0007669"/>
    <property type="project" value="UniProtKB-UniRule"/>
</dbReference>
<name>A0AAP3XPK3_9PROT</name>
<dbReference type="RefSeq" id="WP_327787775.1">
    <property type="nucleotide sequence ID" value="NZ_JARGEQ010000016.1"/>
</dbReference>
<evidence type="ECO:0000256" key="7">
    <source>
        <dbReference type="ARBA" id="ARBA00023136"/>
    </source>
</evidence>
<evidence type="ECO:0000256" key="4">
    <source>
        <dbReference type="ARBA" id="ARBA00022679"/>
    </source>
</evidence>
<dbReference type="GO" id="GO:0005886">
    <property type="term" value="C:plasma membrane"/>
    <property type="evidence" value="ECO:0007669"/>
    <property type="project" value="UniProtKB-SubCell"/>
</dbReference>
<reference evidence="11 12" key="1">
    <citation type="submission" date="2023-03" db="EMBL/GenBank/DDBJ databases">
        <title>YIM 152171 draft genome.</title>
        <authorList>
            <person name="Yang Z."/>
        </authorList>
    </citation>
    <scope>NUCLEOTIDE SEQUENCE [LARGE SCALE GENOMIC DNA]</scope>
    <source>
        <strain evidence="11 12">YIM 152171</strain>
    </source>
</reference>
<keyword evidence="3 9" id="KW-1003">Cell membrane</keyword>
<feature type="transmembrane region" description="Helical" evidence="9">
    <location>
        <begin position="20"/>
        <end position="50"/>
    </location>
</feature>
<feature type="transmembrane region" description="Helical" evidence="9">
    <location>
        <begin position="173"/>
        <end position="192"/>
    </location>
</feature>
<feature type="transmembrane region" description="Helical" evidence="9">
    <location>
        <begin position="131"/>
        <end position="153"/>
    </location>
</feature>
<evidence type="ECO:0000256" key="9">
    <source>
        <dbReference type="HAMAP-Rule" id="MF_01148"/>
    </source>
</evidence>
<evidence type="ECO:0000256" key="2">
    <source>
        <dbReference type="ARBA" id="ARBA00010065"/>
    </source>
</evidence>
<dbReference type="InterPro" id="IPR003010">
    <property type="entry name" value="C-N_Hydrolase"/>
</dbReference>
<feature type="domain" description="CN hydrolase" evidence="10">
    <location>
        <begin position="238"/>
        <end position="482"/>
    </location>
</feature>
<organism evidence="11 12">
    <name type="scientific">Marinimicrococcus flavescens</name>
    <dbReference type="NCBI Taxonomy" id="3031815"/>
    <lineage>
        <taxon>Bacteria</taxon>
        <taxon>Pseudomonadati</taxon>
        <taxon>Pseudomonadota</taxon>
        <taxon>Alphaproteobacteria</taxon>
        <taxon>Geminicoccales</taxon>
        <taxon>Geminicoccaceae</taxon>
        <taxon>Marinimicrococcus</taxon>
    </lineage>
</organism>
<dbReference type="Gene3D" id="3.60.110.10">
    <property type="entry name" value="Carbon-nitrogen hydrolase"/>
    <property type="match status" value="1"/>
</dbReference>
<feature type="transmembrane region" description="Helical" evidence="9">
    <location>
        <begin position="92"/>
        <end position="119"/>
    </location>
</feature>
<comment type="pathway">
    <text evidence="9">Protein modification; lipoprotein biosynthesis (N-acyl transfer).</text>
</comment>
<evidence type="ECO:0000256" key="8">
    <source>
        <dbReference type="ARBA" id="ARBA00023315"/>
    </source>
</evidence>
<dbReference type="PROSITE" id="PS50263">
    <property type="entry name" value="CN_HYDROLASE"/>
    <property type="match status" value="1"/>
</dbReference>
<evidence type="ECO:0000256" key="5">
    <source>
        <dbReference type="ARBA" id="ARBA00022692"/>
    </source>
</evidence>
<comment type="function">
    <text evidence="9">Catalyzes the phospholipid dependent N-acylation of the N-terminal cysteine of apolipoprotein, the last step in lipoprotein maturation.</text>
</comment>
<dbReference type="InterPro" id="IPR036526">
    <property type="entry name" value="C-N_Hydrolase_sf"/>
</dbReference>
<evidence type="ECO:0000313" key="11">
    <source>
        <dbReference type="EMBL" id="MDF1585359.1"/>
    </source>
</evidence>
<feature type="transmembrane region" description="Helical" evidence="9">
    <location>
        <begin position="62"/>
        <end position="86"/>
    </location>
</feature>
<dbReference type="InterPro" id="IPR004563">
    <property type="entry name" value="Apolipo_AcylTrfase"/>
</dbReference>
<feature type="transmembrane region" description="Helical" evidence="9">
    <location>
        <begin position="204"/>
        <end position="224"/>
    </location>
</feature>
<evidence type="ECO:0000313" key="12">
    <source>
        <dbReference type="Proteomes" id="UP001301140"/>
    </source>
</evidence>
<sequence>MSTARSLARPPLATALARPRLLALASGTVAALALPPLHLLPGLVGLALLLASIDRAGRSREVLAIGWCWGFGFFLAGLYWVGIAFFTDVERFGALAVPAVLLLAAACAVFPALVCWLTWRARLRSPLARILFFAVAWTASEALRGPLGVGFPWNPLAIVWAPFDAMLQPAAWIGGYGLSFLTVLLACLPATLLLESGRRRRQGVVLAALLLALWLGAGGARLLLAGPDAPPGPALRIVQGAIEQHHKWDPDKRAAWFRRHLELSAAPSALPLQIVIWPESAVPYLVAREPAVRDYLAQVTPPGGMLLVGGDDYAPDTMPPLASNSLFAVDERGAIAGRYDKADLVPFGEYLPLRWLLGRLGLQNLTAGSIDFVPGPGRETLAPGDVPPFSPLICYEAIFPGTAIDPRQRPDWLLNITNDAWFGRSSGPYQHLAMARLRAVEEGLPLVRAANTGISVVTDALGRVVERLELGRMGVIDARLPPPLLQPTLFRTHGVLLHGMLFAFAALCGMLLERRRRSGEQG</sequence>
<evidence type="ECO:0000256" key="1">
    <source>
        <dbReference type="ARBA" id="ARBA00004651"/>
    </source>
</evidence>
<dbReference type="Pfam" id="PF20154">
    <property type="entry name" value="LNT_N"/>
    <property type="match status" value="1"/>
</dbReference>
<comment type="similarity">
    <text evidence="2 9">Belongs to the CN hydrolase family. Apolipoprotein N-acyltransferase subfamily.</text>
</comment>
<dbReference type="Proteomes" id="UP001301140">
    <property type="component" value="Unassembled WGS sequence"/>
</dbReference>
<keyword evidence="12" id="KW-1185">Reference proteome</keyword>
<dbReference type="PANTHER" id="PTHR38686">
    <property type="entry name" value="APOLIPOPROTEIN N-ACYLTRANSFERASE"/>
    <property type="match status" value="1"/>
</dbReference>
<comment type="catalytic activity">
    <reaction evidence="9">
        <text>N-terminal S-1,2-diacyl-sn-glyceryl-L-cysteinyl-[lipoprotein] + a glycerophospholipid = N-acyl-S-1,2-diacyl-sn-glyceryl-L-cysteinyl-[lipoprotein] + a 2-acyl-sn-glycero-3-phospholipid + H(+)</text>
        <dbReference type="Rhea" id="RHEA:48228"/>
        <dbReference type="Rhea" id="RHEA-COMP:14681"/>
        <dbReference type="Rhea" id="RHEA-COMP:14684"/>
        <dbReference type="ChEBI" id="CHEBI:15378"/>
        <dbReference type="ChEBI" id="CHEBI:136912"/>
        <dbReference type="ChEBI" id="CHEBI:140656"/>
        <dbReference type="ChEBI" id="CHEBI:140657"/>
        <dbReference type="ChEBI" id="CHEBI:140660"/>
        <dbReference type="EC" id="2.3.1.269"/>
    </reaction>
</comment>
<dbReference type="EMBL" id="JARGEQ010000016">
    <property type="protein sequence ID" value="MDF1585359.1"/>
    <property type="molecule type" value="Genomic_DNA"/>
</dbReference>
<dbReference type="Pfam" id="PF00795">
    <property type="entry name" value="CN_hydrolase"/>
    <property type="match status" value="1"/>
</dbReference>
<evidence type="ECO:0000259" key="10">
    <source>
        <dbReference type="PROSITE" id="PS50263"/>
    </source>
</evidence>
<dbReference type="CDD" id="cd07571">
    <property type="entry name" value="ALP_N-acyl_transferase"/>
    <property type="match status" value="1"/>
</dbReference>
<comment type="caution">
    <text evidence="11">The sequence shown here is derived from an EMBL/GenBank/DDBJ whole genome shotgun (WGS) entry which is preliminary data.</text>
</comment>
<gene>
    <name evidence="9 11" type="primary">lnt</name>
    <name evidence="11" type="ORF">PZ740_03050</name>
</gene>
<dbReference type="InterPro" id="IPR045378">
    <property type="entry name" value="LNT_N"/>
</dbReference>
<dbReference type="EC" id="2.3.1.269" evidence="9"/>
<keyword evidence="4 9" id="KW-0808">Transferase</keyword>
<dbReference type="GO" id="GO:0042158">
    <property type="term" value="P:lipoprotein biosynthetic process"/>
    <property type="evidence" value="ECO:0007669"/>
    <property type="project" value="UniProtKB-UniRule"/>
</dbReference>
<feature type="transmembrane region" description="Helical" evidence="9">
    <location>
        <begin position="495"/>
        <end position="512"/>
    </location>
</feature>
<keyword evidence="5 9" id="KW-0812">Transmembrane</keyword>
<dbReference type="SUPFAM" id="SSF56317">
    <property type="entry name" value="Carbon-nitrogen hydrolase"/>
    <property type="match status" value="1"/>
</dbReference>
<dbReference type="AlphaFoldDB" id="A0AAP3XPK3"/>
<proteinExistence type="inferred from homology"/>
<keyword evidence="8 9" id="KW-0012">Acyltransferase</keyword>
<dbReference type="PANTHER" id="PTHR38686:SF1">
    <property type="entry name" value="APOLIPOPROTEIN N-ACYLTRANSFERASE"/>
    <property type="match status" value="1"/>
</dbReference>
<protein>
    <recommendedName>
        <fullName evidence="9">Apolipoprotein N-acyltransferase</fullName>
        <shortName evidence="9">ALP N-acyltransferase</shortName>
        <ecNumber evidence="9">2.3.1.269</ecNumber>
    </recommendedName>
</protein>
<accession>A0AAP3XPK3</accession>
<dbReference type="HAMAP" id="MF_01148">
    <property type="entry name" value="Lnt"/>
    <property type="match status" value="1"/>
</dbReference>
<keyword evidence="7 9" id="KW-0472">Membrane</keyword>
<evidence type="ECO:0000256" key="6">
    <source>
        <dbReference type="ARBA" id="ARBA00022989"/>
    </source>
</evidence>
<comment type="subcellular location">
    <subcellularLocation>
        <location evidence="1 9">Cell membrane</location>
        <topology evidence="1 9">Multi-pass membrane protein</topology>
    </subcellularLocation>
</comment>
<dbReference type="NCBIfam" id="TIGR00546">
    <property type="entry name" value="lnt"/>
    <property type="match status" value="1"/>
</dbReference>